<feature type="chain" id="PRO_5008646528" evidence="1">
    <location>
        <begin position="27"/>
        <end position="422"/>
    </location>
</feature>
<dbReference type="Proteomes" id="UP000093366">
    <property type="component" value="Unassembled WGS sequence"/>
</dbReference>
<proteinExistence type="predicted"/>
<protein>
    <submittedName>
        <fullName evidence="2">Uncharacterized protein</fullName>
    </submittedName>
</protein>
<dbReference type="RefSeq" id="WP_065789685.1">
    <property type="nucleotide sequence ID" value="NZ_MAUJ01000001.1"/>
</dbReference>
<gene>
    <name evidence="2" type="ORF">A7985_06945</name>
</gene>
<feature type="signal peptide" evidence="1">
    <location>
        <begin position="1"/>
        <end position="26"/>
    </location>
</feature>
<organism evidence="2 3">
    <name type="scientific">Pseudoalteromonas luteoviolacea</name>
    <dbReference type="NCBI Taxonomy" id="43657"/>
    <lineage>
        <taxon>Bacteria</taxon>
        <taxon>Pseudomonadati</taxon>
        <taxon>Pseudomonadota</taxon>
        <taxon>Gammaproteobacteria</taxon>
        <taxon>Alteromonadales</taxon>
        <taxon>Pseudoalteromonadaceae</taxon>
        <taxon>Pseudoalteromonas</taxon>
    </lineage>
</organism>
<evidence type="ECO:0000256" key="1">
    <source>
        <dbReference type="SAM" id="SignalP"/>
    </source>
</evidence>
<sequence>MHKYQHHLKSIVITLSLSAAAMQVNAAANPVSATILEFAEANTLFVADSELGQIFAYSLPSLPSTKTSESYNLEGAGTKIAALLNVAPAAVNYHDIAVHPTTKEAFISVSYFSGKQKASAIIKANQNGDFTRVNLNKYKHTVKTLAKTADDSVKFWRDIPATTLTITDLDYVDGTLYVSSLSTGEFASTLRKIKYPFDEADTSSNIEIYHTVHNQTETRAPIRAMEVINLDGVETVVAAYTCTPLVTIPTSSLSNGAHVKGKTIAELGYGNTPLDVIHFTATDHTQKQEDFVLVINKERSADLIRVADLTKANKSEGLSTPEMWAKAGVPTRPVPLSGVLQAADQDAQFIATLKRNMTTGDIDLVSFRKGAYFRLNDFISEYNFKDYQYYPEQEMFRHFQNLLKTDAGYPELTRELAKEAKK</sequence>
<dbReference type="AlphaFoldDB" id="A0A1C0TWI4"/>
<dbReference type="OrthoDB" id="237405at2"/>
<comment type="caution">
    <text evidence="2">The sequence shown here is derived from an EMBL/GenBank/DDBJ whole genome shotgun (WGS) entry which is preliminary data.</text>
</comment>
<evidence type="ECO:0000313" key="2">
    <source>
        <dbReference type="EMBL" id="OCQ23671.1"/>
    </source>
</evidence>
<accession>A0A1C0TWI4</accession>
<name>A0A1C0TWI4_9GAMM</name>
<reference evidence="3" key="1">
    <citation type="submission" date="2016-07" db="EMBL/GenBank/DDBJ databases">
        <authorList>
            <person name="Florea S."/>
            <person name="Webb J.S."/>
            <person name="Jaromczyk J."/>
            <person name="Schardl C.L."/>
        </authorList>
    </citation>
    <scope>NUCLEOTIDE SEQUENCE [LARGE SCALE GENOMIC DNA]</scope>
    <source>
        <strain evidence="3">IPB1</strain>
    </source>
</reference>
<evidence type="ECO:0000313" key="3">
    <source>
        <dbReference type="Proteomes" id="UP000093366"/>
    </source>
</evidence>
<dbReference type="EMBL" id="MAUJ01000001">
    <property type="protein sequence ID" value="OCQ23671.1"/>
    <property type="molecule type" value="Genomic_DNA"/>
</dbReference>
<keyword evidence="1" id="KW-0732">Signal</keyword>